<protein>
    <recommendedName>
        <fullName evidence="4">alpha-glucosidase</fullName>
        <ecNumber evidence="4">3.2.1.20</ecNumber>
    </recommendedName>
    <alternativeName>
        <fullName evidence="11">Maltase</fullName>
    </alternativeName>
</protein>
<proteinExistence type="inferred from homology"/>
<dbReference type="InterPro" id="IPR030459">
    <property type="entry name" value="Glyco_hydro_31_CS"/>
</dbReference>
<evidence type="ECO:0000256" key="13">
    <source>
        <dbReference type="RuleBase" id="RU361185"/>
    </source>
</evidence>
<dbReference type="Gene3D" id="2.60.40.1760">
    <property type="entry name" value="glycosyl hydrolase (family 31)"/>
    <property type="match status" value="1"/>
</dbReference>
<dbReference type="CDD" id="cd06602">
    <property type="entry name" value="GH31_MGAM_SI_GAA"/>
    <property type="match status" value="1"/>
</dbReference>
<dbReference type="PROSITE" id="PS51448">
    <property type="entry name" value="P_TREFOIL_2"/>
    <property type="match status" value="1"/>
</dbReference>
<comment type="caution">
    <text evidence="12">Lacks conserved residue(s) required for the propagation of feature annotation.</text>
</comment>
<keyword evidence="10 13" id="KW-0326">Glycosidase</keyword>
<keyword evidence="7" id="KW-0472">Membrane</keyword>
<evidence type="ECO:0000256" key="9">
    <source>
        <dbReference type="ARBA" id="ARBA00023180"/>
    </source>
</evidence>
<evidence type="ECO:0000256" key="6">
    <source>
        <dbReference type="ARBA" id="ARBA00022801"/>
    </source>
</evidence>
<dbReference type="OrthoDB" id="1334205at2759"/>
<reference evidence="16" key="3">
    <citation type="submission" date="2022-01" db="EMBL/GenBank/DDBJ databases">
        <authorList>
            <person name="Rubenstein D.R."/>
        </authorList>
    </citation>
    <scope>NUCLEOTIDE SEQUENCE</scope>
    <source>
        <strain evidence="16">SS15</strain>
        <tissue evidence="16">Liver</tissue>
    </source>
</reference>
<dbReference type="PROSITE" id="PS00129">
    <property type="entry name" value="GLYCOSYL_HYDROL_F31_1"/>
    <property type="match status" value="1"/>
</dbReference>
<dbReference type="InterPro" id="IPR025887">
    <property type="entry name" value="Glyco_hydro_31_N_dom"/>
</dbReference>
<dbReference type="GO" id="GO:0030246">
    <property type="term" value="F:carbohydrate binding"/>
    <property type="evidence" value="ECO:0007669"/>
    <property type="project" value="InterPro"/>
</dbReference>
<keyword evidence="5" id="KW-0732">Signal</keyword>
<keyword evidence="6 13" id="KW-0378">Hydrolase</keyword>
<dbReference type="Pfam" id="PF01055">
    <property type="entry name" value="Glyco_hydro_31_2nd"/>
    <property type="match status" value="2"/>
</dbReference>
<dbReference type="EC" id="3.2.1.20" evidence="4"/>
<dbReference type="Gene3D" id="4.10.110.10">
    <property type="entry name" value="Spasmolytic Protein, domain 1"/>
    <property type="match status" value="1"/>
</dbReference>
<sequence>LVGCLGSEQEAECPGAVVGQKRIDCHPQPGASQEACEARGCTWCSSDVPNAPWCFFPEDSPYGYARSGSAEKTDKGWRVTLNKRQALSLFGNDISPIVLEVEFQTKDRLRFRLYDPNKQRFEVPLKINGPGVTAEEANYEVEFSDDATHFMIKRKSTGTVLWDSPLVDLFFSNQFLQITTTVPSTAVYGFGEHEHPTFKHNMDFVTYGMFSRDQAPTSFANLYGVHPFYMCVEPDSNAHGVLLLNSNAQDVTLSPNPSLTFRTIGGILDFYLFTGPTPESVVQQYTEAIGRPHMPAYWSLGFQLSRWGYGSLDVLKQTVDRMKHYDIPYFMKELKKDGKHNILILDPFITKDEEPGTYRAYELGQEMGVWVNNSDGVTPAVGQAWPPGDSVFPDYTNPRTVEWWTQLCLELKDVLDYDGIWIDMNEPSNFMRGQIPGCADNEINYPPYTPSISDRSLAEKTLCPDSKTYLGDHYDTHSLFGWSQTEPTFNAVQQATGKRAFVLSRSTFVGSGKHGGHWLGDNFSQWKDLRRSIVGILEFNLFGIPYIGADICGFNYNTTYELCLRWMQLGSFYPFSRNHNSEGNSEQDPAVFGDAFAKISRATLRIRYSLLPYLYTLFYESHVYGGTVVRSLMHENQLHNFVRVLICSGMVGSTEISESLSSFWHSLNQEKIFGCVEGYFEEADFMSQFTSDQETHGIDTAFLWGSAFMIAPVLEEASTLAEHISEQHRHYRASQYLKWEDESLSLLLQVRNGCRGWMLPLTCSCYCAGSSLQGHTQSSNCQARRKHTDMKANWFPYYLSPTVFWNCSISRAVVLKSSIFLCCAGQVLGSRLSLLGARVCFSPCPPLTPGNKRENCSTKGRLHTCGLMREAELWRQNIAGSCSVIAGSQGCASWQGRGRVPSAWRKNYATVSAPLNKIPLYIRGGYILPQQAPATTTTESRLNPFGLIIALDEQGQASGSLFWDDGDSIDTIEKENYFLAKYTFSKLQLLGTRDLFLVFPLRICSLNSLACISLSDSTDSAPIVGVLWRDPARYWPPAVLIRCSVQHRNKLAQGQCTDAFHTALSSVQMCPEKDL</sequence>
<evidence type="ECO:0000256" key="7">
    <source>
        <dbReference type="ARBA" id="ARBA00023136"/>
    </source>
</evidence>
<dbReference type="InterPro" id="IPR044913">
    <property type="entry name" value="P_trefoil_dom_sf"/>
</dbReference>
<keyword evidence="17" id="KW-1185">Reference proteome</keyword>
<reference evidence="16 17" key="2">
    <citation type="journal article" date="2021" name="J. Hered.">
        <title>Feather Gene Expression Elucidates the Developmental Basis of Plumage Iridescence in African Starlings.</title>
        <authorList>
            <person name="Rubenstein D.R."/>
            <person name="Corvelo A."/>
            <person name="MacManes M.D."/>
            <person name="Maia R."/>
            <person name="Narzisi G."/>
            <person name="Rousaki A."/>
            <person name="Vandenabeele P."/>
            <person name="Shawkey M.D."/>
            <person name="Solomon J."/>
        </authorList>
    </citation>
    <scope>NUCLEOTIDE SEQUENCE [LARGE SCALE GENOMIC DNA]</scope>
    <source>
        <strain evidence="16">SS15</strain>
    </source>
</reference>
<comment type="subcellular location">
    <subcellularLocation>
        <location evidence="2">Membrane</location>
    </subcellularLocation>
</comment>
<dbReference type="InterPro" id="IPR000519">
    <property type="entry name" value="P_trefoil_dom"/>
</dbReference>
<dbReference type="EMBL" id="JADDUC010000005">
    <property type="protein sequence ID" value="KAG0133938.1"/>
    <property type="molecule type" value="Genomic_DNA"/>
</dbReference>
<evidence type="ECO:0000256" key="8">
    <source>
        <dbReference type="ARBA" id="ARBA00023157"/>
    </source>
</evidence>
<keyword evidence="8" id="KW-1015">Disulfide bond</keyword>
<dbReference type="CDD" id="cd14752">
    <property type="entry name" value="GH31_N"/>
    <property type="match status" value="1"/>
</dbReference>
<dbReference type="Gene3D" id="3.20.20.80">
    <property type="entry name" value="Glycosidases"/>
    <property type="match status" value="2"/>
</dbReference>
<dbReference type="PROSITE" id="PS00707">
    <property type="entry name" value="GLYCOSYL_HYDROL_F31_2"/>
    <property type="match status" value="1"/>
</dbReference>
<dbReference type="Proteomes" id="UP000618051">
    <property type="component" value="Unassembled WGS sequence"/>
</dbReference>
<dbReference type="Gene3D" id="2.60.40.1180">
    <property type="entry name" value="Golgi alpha-mannosidase II"/>
    <property type="match status" value="3"/>
</dbReference>
<dbReference type="InterPro" id="IPR000322">
    <property type="entry name" value="Glyco_hydro_31_TIM"/>
</dbReference>
<accession>A0A835P2X0</accession>
<comment type="catalytic activity">
    <reaction evidence="1">
        <text>Hydrolysis of terminal, non-reducing (1-&gt;4)-linked alpha-D-glucose residues with release of alpha-D-glucose.</text>
        <dbReference type="EC" id="3.2.1.20"/>
    </reaction>
</comment>
<dbReference type="EMBL" id="JADDUC020000005">
    <property type="protein sequence ID" value="KAI1239422.1"/>
    <property type="molecule type" value="Genomic_DNA"/>
</dbReference>
<dbReference type="InterPro" id="IPR011013">
    <property type="entry name" value="Gal_mutarotase_sf_dom"/>
</dbReference>
<evidence type="ECO:0000256" key="3">
    <source>
        <dbReference type="ARBA" id="ARBA00007806"/>
    </source>
</evidence>
<comment type="similarity">
    <text evidence="3 13">Belongs to the glycosyl hydrolase 31 family.</text>
</comment>
<evidence type="ECO:0000256" key="11">
    <source>
        <dbReference type="ARBA" id="ARBA00041343"/>
    </source>
</evidence>
<dbReference type="Pfam" id="PF21365">
    <property type="entry name" value="Glyco_hydro_31_3rd"/>
    <property type="match status" value="1"/>
</dbReference>
<evidence type="ECO:0000256" key="2">
    <source>
        <dbReference type="ARBA" id="ARBA00004370"/>
    </source>
</evidence>
<feature type="domain" description="P-type" evidence="14">
    <location>
        <begin position="11"/>
        <end position="58"/>
    </location>
</feature>
<dbReference type="SMART" id="SM00018">
    <property type="entry name" value="PD"/>
    <property type="match status" value="1"/>
</dbReference>
<dbReference type="GO" id="GO:0004558">
    <property type="term" value="F:alpha-1,4-glucosidase activity"/>
    <property type="evidence" value="ECO:0007669"/>
    <property type="project" value="TreeGrafter"/>
</dbReference>
<evidence type="ECO:0000256" key="1">
    <source>
        <dbReference type="ARBA" id="ARBA00001657"/>
    </source>
</evidence>
<dbReference type="Pfam" id="PF00088">
    <property type="entry name" value="Trefoil"/>
    <property type="match status" value="1"/>
</dbReference>
<comment type="caution">
    <text evidence="15">The sequence shown here is derived from an EMBL/GenBank/DDBJ whole genome shotgun (WGS) entry which is preliminary data.</text>
</comment>
<evidence type="ECO:0000256" key="12">
    <source>
        <dbReference type="PROSITE-ProRule" id="PRU00779"/>
    </source>
</evidence>
<organism evidence="15">
    <name type="scientific">Lamprotornis superbus</name>
    <dbReference type="NCBI Taxonomy" id="245042"/>
    <lineage>
        <taxon>Eukaryota</taxon>
        <taxon>Metazoa</taxon>
        <taxon>Chordata</taxon>
        <taxon>Craniata</taxon>
        <taxon>Vertebrata</taxon>
        <taxon>Euteleostomi</taxon>
        <taxon>Archelosauria</taxon>
        <taxon>Archosauria</taxon>
        <taxon>Dinosauria</taxon>
        <taxon>Saurischia</taxon>
        <taxon>Theropoda</taxon>
        <taxon>Coelurosauria</taxon>
        <taxon>Aves</taxon>
        <taxon>Neognathae</taxon>
        <taxon>Neoaves</taxon>
        <taxon>Telluraves</taxon>
        <taxon>Australaves</taxon>
        <taxon>Passeriformes</taxon>
        <taxon>Sturnidae</taxon>
        <taxon>Lamprotornis</taxon>
    </lineage>
</organism>
<dbReference type="PANTHER" id="PTHR22762">
    <property type="entry name" value="ALPHA-GLUCOSIDASE"/>
    <property type="match status" value="1"/>
</dbReference>
<reference evidence="15" key="1">
    <citation type="submission" date="2020-10" db="EMBL/GenBank/DDBJ databases">
        <title>Feather gene expression reveals the developmental basis of iridescence in African starlings.</title>
        <authorList>
            <person name="Rubenstein D.R."/>
        </authorList>
    </citation>
    <scope>NUCLEOTIDE SEQUENCE</scope>
    <source>
        <strain evidence="15">SS15</strain>
        <tissue evidence="15">Liver</tissue>
    </source>
</reference>
<evidence type="ECO:0000259" key="14">
    <source>
        <dbReference type="PROSITE" id="PS51448"/>
    </source>
</evidence>
<evidence type="ECO:0000313" key="16">
    <source>
        <dbReference type="EMBL" id="KAI1239422.1"/>
    </source>
</evidence>
<feature type="non-terminal residue" evidence="15">
    <location>
        <position position="1075"/>
    </location>
</feature>
<dbReference type="Pfam" id="PF13802">
    <property type="entry name" value="Gal_mutarotas_2"/>
    <property type="match status" value="1"/>
</dbReference>
<keyword evidence="9" id="KW-0325">Glycoprotein</keyword>
<dbReference type="PANTHER" id="PTHR22762:SF133">
    <property type="entry name" value="P-TYPE DOMAIN-CONTAINING PROTEIN"/>
    <property type="match status" value="1"/>
</dbReference>
<dbReference type="GO" id="GO:0005975">
    <property type="term" value="P:carbohydrate metabolic process"/>
    <property type="evidence" value="ECO:0007669"/>
    <property type="project" value="InterPro"/>
</dbReference>
<dbReference type="InterPro" id="IPR013780">
    <property type="entry name" value="Glyco_hydro_b"/>
</dbReference>
<dbReference type="SUPFAM" id="SSF74650">
    <property type="entry name" value="Galactose mutarotase-like"/>
    <property type="match status" value="1"/>
</dbReference>
<evidence type="ECO:0000256" key="10">
    <source>
        <dbReference type="ARBA" id="ARBA00023295"/>
    </source>
</evidence>
<gene>
    <name evidence="16" type="ORF">IHE44_0012543</name>
    <name evidence="15" type="ORF">IHE44_009827</name>
</gene>
<dbReference type="SUPFAM" id="SSF51445">
    <property type="entry name" value="(Trans)glycosidases"/>
    <property type="match status" value="1"/>
</dbReference>
<evidence type="ECO:0000313" key="15">
    <source>
        <dbReference type="EMBL" id="KAG0133938.1"/>
    </source>
</evidence>
<evidence type="ECO:0000256" key="4">
    <source>
        <dbReference type="ARBA" id="ARBA00012741"/>
    </source>
</evidence>
<name>A0A835P2X0_9PASS</name>
<dbReference type="AlphaFoldDB" id="A0A835P2X0"/>
<evidence type="ECO:0000256" key="5">
    <source>
        <dbReference type="ARBA" id="ARBA00022729"/>
    </source>
</evidence>
<dbReference type="InterPro" id="IPR017853">
    <property type="entry name" value="GH"/>
</dbReference>
<dbReference type="InterPro" id="IPR048395">
    <property type="entry name" value="Glyco_hydro_31_C"/>
</dbReference>
<dbReference type="GO" id="GO:0016020">
    <property type="term" value="C:membrane"/>
    <property type="evidence" value="ECO:0007669"/>
    <property type="project" value="UniProtKB-SubCell"/>
</dbReference>
<dbReference type="CDD" id="cd00111">
    <property type="entry name" value="Trefoil"/>
    <property type="match status" value="1"/>
</dbReference>
<dbReference type="FunFam" id="2.60.40.1760:FF:000001">
    <property type="entry name" value="Maltase-glucoamylase, intestinal"/>
    <property type="match status" value="1"/>
</dbReference>
<evidence type="ECO:0000313" key="17">
    <source>
        <dbReference type="Proteomes" id="UP000618051"/>
    </source>
</evidence>
<dbReference type="InterPro" id="IPR030458">
    <property type="entry name" value="Glyco_hydro_31_AS"/>
</dbReference>